<dbReference type="Pfam" id="PF01343">
    <property type="entry name" value="Peptidase_S49"/>
    <property type="match status" value="1"/>
</dbReference>
<evidence type="ECO:0000256" key="2">
    <source>
        <dbReference type="ARBA" id="ARBA00022670"/>
    </source>
</evidence>
<gene>
    <name evidence="6" type="primary">sppA</name>
    <name evidence="6" type="ORF">ENL70_05290</name>
</gene>
<dbReference type="NCBIfam" id="TIGR00706">
    <property type="entry name" value="SppA_dom"/>
    <property type="match status" value="1"/>
</dbReference>
<feature type="domain" description="Peptidase S49" evidence="5">
    <location>
        <begin position="94"/>
        <end position="243"/>
    </location>
</feature>
<dbReference type="InterPro" id="IPR001907">
    <property type="entry name" value="ClpP"/>
</dbReference>
<dbReference type="PRINTS" id="PR00127">
    <property type="entry name" value="CLPPROTEASEP"/>
</dbReference>
<keyword evidence="3" id="KW-0378">Hydrolase</keyword>
<dbReference type="GO" id="GO:0006508">
    <property type="term" value="P:proteolysis"/>
    <property type="evidence" value="ECO:0007669"/>
    <property type="project" value="UniProtKB-KW"/>
</dbReference>
<dbReference type="InterPro" id="IPR004635">
    <property type="entry name" value="Pept_S49_SppA"/>
</dbReference>
<comment type="similarity">
    <text evidence="1">Belongs to the peptidase S49 family.</text>
</comment>
<dbReference type="InterPro" id="IPR002142">
    <property type="entry name" value="Peptidase_S49"/>
</dbReference>
<organism evidence="6">
    <name type="scientific">Thermodesulfobium narugense</name>
    <dbReference type="NCBI Taxonomy" id="184064"/>
    <lineage>
        <taxon>Bacteria</taxon>
        <taxon>Pseudomonadati</taxon>
        <taxon>Thermodesulfobiota</taxon>
        <taxon>Thermodesulfobiia</taxon>
        <taxon>Thermodesulfobiales</taxon>
        <taxon>Thermodesulfobiaceae</taxon>
        <taxon>Thermodesulfobium</taxon>
    </lineage>
</organism>
<dbReference type="SUPFAM" id="SSF52096">
    <property type="entry name" value="ClpP/crotonase"/>
    <property type="match status" value="1"/>
</dbReference>
<dbReference type="Gene3D" id="3.90.226.10">
    <property type="entry name" value="2-enoyl-CoA Hydratase, Chain A, domain 1"/>
    <property type="match status" value="2"/>
</dbReference>
<dbReference type="AlphaFoldDB" id="A0A7C5KFI5"/>
<dbReference type="GO" id="GO:0004176">
    <property type="term" value="F:ATP-dependent peptidase activity"/>
    <property type="evidence" value="ECO:0007669"/>
    <property type="project" value="InterPro"/>
</dbReference>
<dbReference type="GO" id="GO:0004252">
    <property type="term" value="F:serine-type endopeptidase activity"/>
    <property type="evidence" value="ECO:0007669"/>
    <property type="project" value="InterPro"/>
</dbReference>
<reference evidence="6" key="1">
    <citation type="journal article" date="2020" name="mSystems">
        <title>Genome- and Community-Level Interaction Insights into Carbon Utilization and Element Cycling Functions of Hydrothermarchaeota in Hydrothermal Sediment.</title>
        <authorList>
            <person name="Zhou Z."/>
            <person name="Liu Y."/>
            <person name="Xu W."/>
            <person name="Pan J."/>
            <person name="Luo Z.H."/>
            <person name="Li M."/>
        </authorList>
    </citation>
    <scope>NUCLEOTIDE SEQUENCE [LARGE SCALE GENOMIC DNA]</scope>
    <source>
        <strain evidence="6">SpSt-1019</strain>
    </source>
</reference>
<keyword evidence="4" id="KW-0720">Serine protease</keyword>
<proteinExistence type="inferred from homology"/>
<name>A0A7C5KFI5_9BACT</name>
<dbReference type="CDD" id="cd07023">
    <property type="entry name" value="S49_Sppa_N_C"/>
    <property type="match status" value="1"/>
</dbReference>
<dbReference type="PANTHER" id="PTHR42987">
    <property type="entry name" value="PEPTIDASE S49"/>
    <property type="match status" value="1"/>
</dbReference>
<dbReference type="InterPro" id="IPR047272">
    <property type="entry name" value="S49_SppA_C"/>
</dbReference>
<keyword evidence="2" id="KW-0645">Protease</keyword>
<evidence type="ECO:0000256" key="1">
    <source>
        <dbReference type="ARBA" id="ARBA00008683"/>
    </source>
</evidence>
<evidence type="ECO:0000259" key="5">
    <source>
        <dbReference type="Pfam" id="PF01343"/>
    </source>
</evidence>
<dbReference type="EMBL" id="DRUY01000179">
    <property type="protein sequence ID" value="HHI65942.1"/>
    <property type="molecule type" value="Genomic_DNA"/>
</dbReference>
<comment type="caution">
    <text evidence="6">The sequence shown here is derived from an EMBL/GenBank/DDBJ whole genome shotgun (WGS) entry which is preliminary data.</text>
</comment>
<sequence length="289" mass="31666">MFKRLSLAFIFLFVLIVTFSLGYISAKFKPSGVRVGYIEINGVINDQTSESVSSAIRKAKSDPYIRGILLRVNSPGGSVGASQEIFETLMNYKESTGKPIIVSMGDVAASGGYYVSIAADKIFALPSTLTGSIGVIANIFDIHELMKNIGIKEETLKTGEYKDTGSIFRSLTPKDKEYLMGLIGDSYGQFLYDVSTRRNIPLDKLKTIADGRVFSGAKAKSLGLIDELGTLNDTIDYMKSLLGAKTITLEKLNNKSILDQIVGASSRTNLEQSNFLMYILPFFKDNILK</sequence>
<dbReference type="PANTHER" id="PTHR42987:SF7">
    <property type="entry name" value="SIGNAL PEPTIDE PEPTIDASE SPPA-RELATED"/>
    <property type="match status" value="1"/>
</dbReference>
<dbReference type="InterPro" id="IPR029045">
    <property type="entry name" value="ClpP/crotonase-like_dom_sf"/>
</dbReference>
<evidence type="ECO:0000313" key="6">
    <source>
        <dbReference type="EMBL" id="HHI65942.1"/>
    </source>
</evidence>
<evidence type="ECO:0000256" key="3">
    <source>
        <dbReference type="ARBA" id="ARBA00022801"/>
    </source>
</evidence>
<evidence type="ECO:0000256" key="4">
    <source>
        <dbReference type="ARBA" id="ARBA00022825"/>
    </source>
</evidence>
<accession>A0A7C5KFI5</accession>
<protein>
    <submittedName>
        <fullName evidence="6">Signal peptide peptidase SppA</fullName>
    </submittedName>
</protein>